<dbReference type="Gene3D" id="3.30.110.170">
    <property type="entry name" value="Protein of unknown function (DUF541), domain 1"/>
    <property type="match status" value="1"/>
</dbReference>
<proteinExistence type="predicted"/>
<evidence type="ECO:0000313" key="2">
    <source>
        <dbReference type="Proteomes" id="UP000283063"/>
    </source>
</evidence>
<keyword evidence="2" id="KW-1185">Reference proteome</keyword>
<dbReference type="OrthoDB" id="9813144at2"/>
<dbReference type="InterPro" id="IPR007497">
    <property type="entry name" value="SIMPL/DUF541"/>
</dbReference>
<dbReference type="GO" id="GO:0006974">
    <property type="term" value="P:DNA damage response"/>
    <property type="evidence" value="ECO:0007669"/>
    <property type="project" value="TreeGrafter"/>
</dbReference>
<evidence type="ECO:0000313" key="1">
    <source>
        <dbReference type="EMBL" id="AZV77687.1"/>
    </source>
</evidence>
<dbReference type="Pfam" id="PF04402">
    <property type="entry name" value="SIMPL"/>
    <property type="match status" value="1"/>
</dbReference>
<protein>
    <submittedName>
        <fullName evidence="1">DUF541 domain-containing protein</fullName>
    </submittedName>
</protein>
<dbReference type="PANTHER" id="PTHR34387:SF1">
    <property type="entry name" value="PERIPLASMIC IMMUNOGENIC PROTEIN"/>
    <property type="match status" value="1"/>
</dbReference>
<organism evidence="1 2">
    <name type="scientific">Parasedimentitalea marina</name>
    <dbReference type="NCBI Taxonomy" id="2483033"/>
    <lineage>
        <taxon>Bacteria</taxon>
        <taxon>Pseudomonadati</taxon>
        <taxon>Pseudomonadota</taxon>
        <taxon>Alphaproteobacteria</taxon>
        <taxon>Rhodobacterales</taxon>
        <taxon>Paracoccaceae</taxon>
        <taxon>Parasedimentitalea</taxon>
    </lineage>
</organism>
<dbReference type="RefSeq" id="WP_127748243.1">
    <property type="nucleotide sequence ID" value="NZ_CP033219.1"/>
</dbReference>
<name>A0A3T0N109_9RHOB</name>
<dbReference type="Proteomes" id="UP000283063">
    <property type="component" value="Chromosome"/>
</dbReference>
<sequence length="239" mass="24951">MKSNRFLVSAVLLVLSGGVGWSADISPLRQIAVSGEAHIEVPPSQALIALGVVNEADQAGDAMRVVSKSMVAVIDRLHVAGIDPGDIQTQQISVSPNRRQSGSLSSGNDRKIASFTARNTVQIRVRDLDDLGEILDQVLQAGANEFRGLQFGVADTAAVRDQIRGAAVKDAIRKAEQLATAAGVTLGPVLSITDTGGGGGRPMPMEMARSTAIPIEAGQLSFSHTVSMVFEISAPVTTD</sequence>
<dbReference type="AlphaFoldDB" id="A0A3T0N109"/>
<gene>
    <name evidence="1" type="ORF">EBB79_07140</name>
</gene>
<accession>A0A3T0N109</accession>
<dbReference type="InterPro" id="IPR052022">
    <property type="entry name" value="26kDa_periplasmic_antigen"/>
</dbReference>
<dbReference type="Gene3D" id="3.30.70.2970">
    <property type="entry name" value="Protein of unknown function (DUF541), domain 2"/>
    <property type="match status" value="1"/>
</dbReference>
<dbReference type="EMBL" id="CP033219">
    <property type="protein sequence ID" value="AZV77687.1"/>
    <property type="molecule type" value="Genomic_DNA"/>
</dbReference>
<reference evidence="1 2" key="1">
    <citation type="submission" date="2018-10" db="EMBL/GenBank/DDBJ databases">
        <title>Parasedimentitalea marina sp. nov., a psychrophilic bacterium isolated from deep seawater of the New Britain Trench.</title>
        <authorList>
            <person name="Cao J."/>
        </authorList>
    </citation>
    <scope>NUCLEOTIDE SEQUENCE [LARGE SCALE GENOMIC DNA]</scope>
    <source>
        <strain evidence="1 2">W43</strain>
    </source>
</reference>
<dbReference type="KEGG" id="sedi:EBB79_07140"/>
<dbReference type="PANTHER" id="PTHR34387">
    <property type="entry name" value="SLR1258 PROTEIN"/>
    <property type="match status" value="1"/>
</dbReference>